<dbReference type="Proteomes" id="UP000518752">
    <property type="component" value="Unassembled WGS sequence"/>
</dbReference>
<evidence type="ECO:0000259" key="2">
    <source>
        <dbReference type="Pfam" id="PF00582"/>
    </source>
</evidence>
<feature type="compositionally biased region" description="Acidic residues" evidence="1">
    <location>
        <begin position="204"/>
        <end position="231"/>
    </location>
</feature>
<evidence type="ECO:0000313" key="4">
    <source>
        <dbReference type="Proteomes" id="UP000518752"/>
    </source>
</evidence>
<dbReference type="PRINTS" id="PR01438">
    <property type="entry name" value="UNVRSLSTRESS"/>
</dbReference>
<dbReference type="OrthoDB" id="992776at2759"/>
<feature type="compositionally biased region" description="Basic residues" evidence="1">
    <location>
        <begin position="124"/>
        <end position="133"/>
    </location>
</feature>
<evidence type="ECO:0000313" key="3">
    <source>
        <dbReference type="EMBL" id="KAF5389303.1"/>
    </source>
</evidence>
<dbReference type="Gene3D" id="3.40.50.620">
    <property type="entry name" value="HUPs"/>
    <property type="match status" value="1"/>
</dbReference>
<dbReference type="Pfam" id="PF00582">
    <property type="entry name" value="Usp"/>
    <property type="match status" value="1"/>
</dbReference>
<dbReference type="AlphaFoldDB" id="A0A8H5MCV0"/>
<dbReference type="PANTHER" id="PTHR46100:SF4">
    <property type="entry name" value="USPA DOMAIN-CONTAINING PROTEIN"/>
    <property type="match status" value="1"/>
</dbReference>
<feature type="compositionally biased region" description="Polar residues" evidence="1">
    <location>
        <begin position="101"/>
        <end position="117"/>
    </location>
</feature>
<dbReference type="CDD" id="cd23659">
    <property type="entry name" value="USP_At3g01520-like"/>
    <property type="match status" value="1"/>
</dbReference>
<evidence type="ECO:0000256" key="1">
    <source>
        <dbReference type="SAM" id="MobiDB-lite"/>
    </source>
</evidence>
<keyword evidence="4" id="KW-1185">Reference proteome</keyword>
<feature type="compositionally biased region" description="Polar residues" evidence="1">
    <location>
        <begin position="290"/>
        <end position="299"/>
    </location>
</feature>
<dbReference type="InterPro" id="IPR014729">
    <property type="entry name" value="Rossmann-like_a/b/a_fold"/>
</dbReference>
<dbReference type="PANTHER" id="PTHR46100">
    <property type="entry name" value="IMP2'P"/>
    <property type="match status" value="1"/>
</dbReference>
<feature type="region of interest" description="Disordered" evidence="1">
    <location>
        <begin position="288"/>
        <end position="325"/>
    </location>
</feature>
<feature type="compositionally biased region" description="Basic and acidic residues" evidence="1">
    <location>
        <begin position="568"/>
        <end position="583"/>
    </location>
</feature>
<dbReference type="EMBL" id="JAACJN010000023">
    <property type="protein sequence ID" value="KAF5389303.1"/>
    <property type="molecule type" value="Genomic_DNA"/>
</dbReference>
<reference evidence="3 4" key="1">
    <citation type="journal article" date="2020" name="ISME J.">
        <title>Uncovering the hidden diversity of litter-decomposition mechanisms in mushroom-forming fungi.</title>
        <authorList>
            <person name="Floudas D."/>
            <person name="Bentzer J."/>
            <person name="Ahren D."/>
            <person name="Johansson T."/>
            <person name="Persson P."/>
            <person name="Tunlid A."/>
        </authorList>
    </citation>
    <scope>NUCLEOTIDE SEQUENCE [LARGE SCALE GENOMIC DNA]</scope>
    <source>
        <strain evidence="3 4">CBS 406.79</strain>
    </source>
</reference>
<proteinExistence type="predicted"/>
<name>A0A8H5MCV0_9AGAR</name>
<dbReference type="InterPro" id="IPR006016">
    <property type="entry name" value="UspA"/>
</dbReference>
<feature type="compositionally biased region" description="Low complexity" evidence="1">
    <location>
        <begin position="80"/>
        <end position="89"/>
    </location>
</feature>
<organism evidence="3 4">
    <name type="scientific">Collybiopsis confluens</name>
    <dbReference type="NCBI Taxonomy" id="2823264"/>
    <lineage>
        <taxon>Eukaryota</taxon>
        <taxon>Fungi</taxon>
        <taxon>Dikarya</taxon>
        <taxon>Basidiomycota</taxon>
        <taxon>Agaricomycotina</taxon>
        <taxon>Agaricomycetes</taxon>
        <taxon>Agaricomycetidae</taxon>
        <taxon>Agaricales</taxon>
        <taxon>Marasmiineae</taxon>
        <taxon>Omphalotaceae</taxon>
        <taxon>Collybiopsis</taxon>
    </lineage>
</organism>
<accession>A0A8H5MCV0</accession>
<comment type="caution">
    <text evidence="3">The sequence shown here is derived from an EMBL/GenBank/DDBJ whole genome shotgun (WGS) entry which is preliminary data.</text>
</comment>
<feature type="compositionally biased region" description="Basic residues" evidence="1">
    <location>
        <begin position="306"/>
        <end position="315"/>
    </location>
</feature>
<feature type="region of interest" description="Disordered" evidence="1">
    <location>
        <begin position="556"/>
        <end position="610"/>
    </location>
</feature>
<gene>
    <name evidence="3" type="ORF">D9757_003452</name>
</gene>
<protein>
    <recommendedName>
        <fullName evidence="2">UspA domain-containing protein</fullName>
    </recommendedName>
</protein>
<dbReference type="InterPro" id="IPR006015">
    <property type="entry name" value="Universal_stress_UspA"/>
</dbReference>
<dbReference type="SUPFAM" id="SSF52402">
    <property type="entry name" value="Adenine nucleotide alpha hydrolases-like"/>
    <property type="match status" value="1"/>
</dbReference>
<feature type="region of interest" description="Disordered" evidence="1">
    <location>
        <begin position="19"/>
        <end position="231"/>
    </location>
</feature>
<sequence>MSTEKRRSWRLSISSLASFSIQQDPSQDSSPSPPSSSSPSPKRHSLTLFPLKNHSISDSSHGHALERTVSSQPSLKDGSKSGSFSKSFSHMMGGFPLPGLSNLSLSRTTTKDSLSNQEDARGRSLSKIKHQRSSSHVPPPPAETPSRSRSRARSQSPFSFRRFRSQREPSPAPPLPLSSNTSEASLIPDGTPSPSIRPRTAFTDDGDSADENETINGETDGEFTEDEEESADEIDIFDDVTERNTEMNAVIKLTDAGALGLYDADADIDPDPLGEGVNVIVPPEPYFPSTIHSMPTRTGTGVGTKRNPRRRKSTRHHEPLPLNTSRPLFQRDRCTITLIQGDPEGKVSSHGRTKKKYIVASDLSEESRYAVEWGIGTVLRDGDEMLIVTVVENDSRVDPTIPNSTDRASKLRSQQERQGLAYILVRQATSLLQRTQLNVTIACQAWHAKNARHMVLDIVDHMEPVMLIVGSRGLGQLKGQVELVQEILLGSTSHYLIQKCSVPVMVARRRLKRPPRKSAHLATHRRHVSLAEAAMVDRVVARVDEDVKVMRDEIQREDAQRSMTGGSVHKDLGSEAALEREAREIEEEGEEGEEVDDEGDDEAAGVKIAG</sequence>
<feature type="compositionally biased region" description="Acidic residues" evidence="1">
    <location>
        <begin position="584"/>
        <end position="603"/>
    </location>
</feature>
<feature type="domain" description="UspA" evidence="2">
    <location>
        <begin position="356"/>
        <end position="508"/>
    </location>
</feature>